<feature type="compositionally biased region" description="Low complexity" evidence="2">
    <location>
        <begin position="588"/>
        <end position="602"/>
    </location>
</feature>
<dbReference type="SUPFAM" id="SSF46785">
    <property type="entry name" value="Winged helix' DNA-binding domain"/>
    <property type="match status" value="1"/>
</dbReference>
<feature type="region of interest" description="Disordered" evidence="2">
    <location>
        <begin position="786"/>
        <end position="869"/>
    </location>
</feature>
<comment type="caution">
    <text evidence="3">The sequence shown here is derived from an EMBL/GenBank/DDBJ whole genome shotgun (WGS) entry which is preliminary data.</text>
</comment>
<feature type="compositionally biased region" description="Basic and acidic residues" evidence="2">
    <location>
        <begin position="786"/>
        <end position="808"/>
    </location>
</feature>
<dbReference type="Proteomes" id="UP001221413">
    <property type="component" value="Unassembled WGS sequence"/>
</dbReference>
<feature type="compositionally biased region" description="Low complexity" evidence="2">
    <location>
        <begin position="189"/>
        <end position="205"/>
    </location>
</feature>
<sequence length="973" mass="105464">MPNLNIPDEGLTVPGPSLQVPDEKPNARAAYPASFAMKINLTERFLEELSSGKQTSIQLNTGKGSGRMTLQVGSNQFEYMHTTELFHNELYRQSEDDSDTVVPLGLLKDKLELLEVVEKKSVDADLLALKQQMEALQKQKDKKSVQLVSNPSKLGPELSGRRGLIAAKKAGILTTPSMKTKVNKRTKFSSSMPTSPALTAATSPAGKDVTSAPSKPKSFRNDALFLPLIHLLALGPEREQALAMKTHTDLDRCSSLVIQVANRDVSGRWKLFDEMYKELDVWKFKYPKREMREQAIENAEDAFDRLKLPEEAPQWEMLRKPEDRGKPRPPRQPRRKPEAEAPKKKLPAAAASPALPPTIKISKNESAASSPALAAEPMTRSVSQPVATTVAKARGNAESVALKKILGNKKTAKPKAPTTKTTSREKKSAAASSNSTSTSTPSTNPPASKQTPTLASKSPALPSAAPAKPKTTKKRIEYKSAETIEDSDSDSDRMDIDVPARKAPSGSASTSSSSSAQPLYKKSMKASAQTEARSQGVSSKRPPSVSATAASPPTTNGHRRNTSQSASPAKPSPLGSSPPMTASEVRQSSTASSSPLSSIATPDDVSTPMMDLHTSYTSVPVATPKSSAEKAASRPRYIPERGSTSPQPKRKADEGPAVAGRPRKRVLSSASDSDGGRKRKEAPEERPTVARKAPKTSATADVTKARKAPVKTVANGVTKKEFEEVRQQRRDLPRVTYASSTTSTTSNVSVSSSDTSSRGGRSRYRYAEENIALLAKYKRLHDDYRTRYEKVRQDPNPPEDRVKQKEAGPEDVDIPELLLPPPLLPVHPSTAPPEQSDAAAPSEQTDTGEQRLEETATSNASSLAKARTKIQKGVHSPVMAKILKSAFRDGDQRKAGRQAARACHTQAQARASAIPRRAEEPDATGTTYLTSRTLSGFSYNRRTVSDATKLSAERFRRAYIPPKKRNVIHSIRL</sequence>
<feature type="compositionally biased region" description="Low complexity" evidence="2">
    <location>
        <begin position="734"/>
        <end position="759"/>
    </location>
</feature>
<evidence type="ECO:0000313" key="3">
    <source>
        <dbReference type="EMBL" id="KAJ6261731.1"/>
    </source>
</evidence>
<evidence type="ECO:0008006" key="5">
    <source>
        <dbReference type="Google" id="ProtNLM"/>
    </source>
</evidence>
<organism evidence="3 4">
    <name type="scientific">Drechslerella dactyloides</name>
    <name type="common">Nematode-trapping fungus</name>
    <name type="synonym">Arthrobotrys dactyloides</name>
    <dbReference type="NCBI Taxonomy" id="74499"/>
    <lineage>
        <taxon>Eukaryota</taxon>
        <taxon>Fungi</taxon>
        <taxon>Dikarya</taxon>
        <taxon>Ascomycota</taxon>
        <taxon>Pezizomycotina</taxon>
        <taxon>Orbiliomycetes</taxon>
        <taxon>Orbiliales</taxon>
        <taxon>Orbiliaceae</taxon>
        <taxon>Drechslerella</taxon>
    </lineage>
</organism>
<feature type="region of interest" description="Disordered" evidence="2">
    <location>
        <begin position="304"/>
        <end position="766"/>
    </location>
</feature>
<feature type="compositionally biased region" description="Basic and acidic residues" evidence="2">
    <location>
        <begin position="718"/>
        <end position="733"/>
    </location>
</feature>
<feature type="region of interest" description="Disordered" evidence="2">
    <location>
        <begin position="182"/>
        <end position="216"/>
    </location>
</feature>
<feature type="coiled-coil region" evidence="1">
    <location>
        <begin position="119"/>
        <end position="146"/>
    </location>
</feature>
<proteinExistence type="predicted"/>
<feature type="compositionally biased region" description="Polar residues" evidence="2">
    <location>
        <begin position="574"/>
        <end position="587"/>
    </location>
</feature>
<dbReference type="InterPro" id="IPR036390">
    <property type="entry name" value="WH_DNA-bd_sf"/>
</dbReference>
<feature type="compositionally biased region" description="Low complexity" evidence="2">
    <location>
        <begin position="429"/>
        <end position="469"/>
    </location>
</feature>
<evidence type="ECO:0000256" key="1">
    <source>
        <dbReference type="SAM" id="Coils"/>
    </source>
</evidence>
<dbReference type="EMBL" id="JAQGDS010000003">
    <property type="protein sequence ID" value="KAJ6261731.1"/>
    <property type="molecule type" value="Genomic_DNA"/>
</dbReference>
<accession>A0AAD6NJG9</accession>
<feature type="compositionally biased region" description="Polar residues" evidence="2">
    <location>
        <begin position="614"/>
        <end position="626"/>
    </location>
</feature>
<feature type="compositionally biased region" description="Polar residues" evidence="2">
    <location>
        <begin position="526"/>
        <end position="538"/>
    </location>
</feature>
<keyword evidence="1" id="KW-0175">Coiled coil</keyword>
<feature type="compositionally biased region" description="Basic and acidic residues" evidence="2">
    <location>
        <begin position="490"/>
        <end position="500"/>
    </location>
</feature>
<feature type="compositionally biased region" description="Low complexity" evidence="2">
    <location>
        <begin position="503"/>
        <end position="516"/>
    </location>
</feature>
<gene>
    <name evidence="3" type="ORF">Dda_2529</name>
</gene>
<feature type="region of interest" description="Disordered" evidence="2">
    <location>
        <begin position="1"/>
        <end position="24"/>
    </location>
</feature>
<name>A0AAD6NJG9_DREDA</name>
<evidence type="ECO:0000256" key="2">
    <source>
        <dbReference type="SAM" id="MobiDB-lite"/>
    </source>
</evidence>
<reference evidence="3" key="1">
    <citation type="submission" date="2023-01" db="EMBL/GenBank/DDBJ databases">
        <title>The chitinases involved in constricting ring structure development in the nematode-trapping fungus Drechslerella dactyloides.</title>
        <authorList>
            <person name="Wang R."/>
            <person name="Zhang L."/>
            <person name="Tang P."/>
            <person name="Li S."/>
            <person name="Liang L."/>
        </authorList>
    </citation>
    <scope>NUCLEOTIDE SEQUENCE</scope>
    <source>
        <strain evidence="3">YMF1.00031</strain>
    </source>
</reference>
<feature type="compositionally biased region" description="Low complexity" evidence="2">
    <location>
        <begin position="365"/>
        <end position="377"/>
    </location>
</feature>
<feature type="compositionally biased region" description="Low complexity" evidence="2">
    <location>
        <begin position="542"/>
        <end position="555"/>
    </location>
</feature>
<protein>
    <recommendedName>
        <fullName evidence="5">E3 ubiquitin-protein ligase</fullName>
    </recommendedName>
</protein>
<evidence type="ECO:0000313" key="4">
    <source>
        <dbReference type="Proteomes" id="UP001221413"/>
    </source>
</evidence>
<feature type="compositionally biased region" description="Basic and acidic residues" evidence="2">
    <location>
        <begin position="317"/>
        <end position="326"/>
    </location>
</feature>
<keyword evidence="4" id="KW-1185">Reference proteome</keyword>
<dbReference type="AlphaFoldDB" id="A0AAD6NJG9"/>